<dbReference type="Proteomes" id="UP000236003">
    <property type="component" value="Unassembled WGS sequence"/>
</dbReference>
<dbReference type="EMBL" id="POUM01000006">
    <property type="protein sequence ID" value="PNF59926.1"/>
    <property type="molecule type" value="Genomic_DNA"/>
</dbReference>
<comment type="caution">
    <text evidence="2">The sequence shown here is derived from an EMBL/GenBank/DDBJ whole genome shotgun (WGS) entry which is preliminary data.</text>
</comment>
<reference evidence="2 3" key="1">
    <citation type="submission" date="2018-01" db="EMBL/GenBank/DDBJ databases">
        <title>Denitrification phenotypes of diverse strains of Pseudomonas stutzeri.</title>
        <authorList>
            <person name="Milligan D.A."/>
            <person name="Bergaust L."/>
            <person name="Bakken L.R."/>
            <person name="Frostegard A."/>
        </authorList>
    </citation>
    <scope>NUCLEOTIDE SEQUENCE [LARGE SCALE GENOMIC DNA]</scope>
    <source>
        <strain evidence="2 3">CCUG 44592</strain>
    </source>
</reference>
<accession>A0A2N8RFR1</accession>
<evidence type="ECO:0000259" key="1">
    <source>
        <dbReference type="Pfam" id="PF20249"/>
    </source>
</evidence>
<dbReference type="CDD" id="cd20708">
    <property type="entry name" value="MIX_IV"/>
    <property type="match status" value="1"/>
</dbReference>
<sequence>MTAQTTAPASLTVAACPLLSAVLPLRYALGPTLAVDTTAYDLPALRGNFPAIGDYFEPLQGRPLNYTARLLRDGWLYVWQSTLQQLVEYRVSQATFSQTARGGRVIDGRSLPYLLLPAGTPAMLVWSPQQWADASFAAAKNKAEVRQRVMRTITPGAAPFSGQARTIHERIGDYMDANWYGWSCEPSTSHRPAWPQLLDDMQRCEQQSYALIDDPWGVLLDLAELLRARQQAFNVTREVRGEDWAMAGVLKSLAESDSQIGGQLHSMTNYRKLQTAWQEQTQEEDAYSADVRRLSELWSAWFNTLAKQGPASLDTACGHFDVTQPAARAGLELHFAAACLGPAGTSVGAKTLTRALTPGQQPGKPWLLWALLGSVKRMGIGDIKTLVDVSDGVNDSAAAMGKEAANVARALALSTMINRAADQLSTHNPAPVVEALFTALAPAAGASLHTAHTALSNAGRIYLAASLARSQQRLAIGEASPRQMGEWLSDLMGTRPKTPPKKFALTPVAGAVKSALPFFHLVPAPAATQTASKLTPLTGYLASDINLKDMLSLSKDGLSKAPIKCLVALVAGVNFGWSGKQFIDSASAKNFFSMVGGAFGILSAGSAVLQKVAEVNWESVTKIAGKESLSSQVALSRALGMGAKSAILQSVTSGLDVAIYGIETLEAFRAGDFDTAAINSGLSVASATNLAIYVKTYRVVRAARAAVIAGDAAAVGRGVAQAPHLAFKALGITILIVGGVIARLYTQDSPLEKWIKGTRFGISPAEWANNYQQSMTELYKILFPIYFDAYRLNELNPYHGMQEITYLILRLPGKAVLSDDMLHFKGEEVWGGLFGFGSLRKPVEWTGKDFDLHAGTRVSTESGVATYRRVYHQDREGRDLNKISGKLSYSPMEGLTLPAIDIEDIAWL</sequence>
<feature type="domain" description="Toxin VasX N-terminal region" evidence="1">
    <location>
        <begin position="21"/>
        <end position="157"/>
    </location>
</feature>
<dbReference type="Pfam" id="PF20249">
    <property type="entry name" value="VasX_N"/>
    <property type="match status" value="1"/>
</dbReference>
<gene>
    <name evidence="2" type="ORF">CXK99_08885</name>
</gene>
<dbReference type="AlphaFoldDB" id="A0A2N8RFR1"/>
<evidence type="ECO:0000313" key="3">
    <source>
        <dbReference type="Proteomes" id="UP000236003"/>
    </source>
</evidence>
<organism evidence="2 3">
    <name type="scientific">Stutzerimonas stutzeri</name>
    <name type="common">Pseudomonas stutzeri</name>
    <dbReference type="NCBI Taxonomy" id="316"/>
    <lineage>
        <taxon>Bacteria</taxon>
        <taxon>Pseudomonadati</taxon>
        <taxon>Pseudomonadota</taxon>
        <taxon>Gammaproteobacteria</taxon>
        <taxon>Pseudomonadales</taxon>
        <taxon>Pseudomonadaceae</taxon>
        <taxon>Stutzerimonas</taxon>
    </lineage>
</organism>
<dbReference type="InterPro" id="IPR046864">
    <property type="entry name" value="VasX_N"/>
</dbReference>
<dbReference type="RefSeq" id="WP_102820374.1">
    <property type="nucleotide sequence ID" value="NZ_JAMOHR010000006.1"/>
</dbReference>
<name>A0A2N8RFR1_STUST</name>
<protein>
    <recommendedName>
        <fullName evidence="1">Toxin VasX N-terminal region domain-containing protein</fullName>
    </recommendedName>
</protein>
<evidence type="ECO:0000313" key="2">
    <source>
        <dbReference type="EMBL" id="PNF59926.1"/>
    </source>
</evidence>
<proteinExistence type="predicted"/>